<keyword evidence="2" id="KW-1185">Reference proteome</keyword>
<dbReference type="Proteomes" id="UP001056436">
    <property type="component" value="Unassembled WGS sequence"/>
</dbReference>
<proteinExistence type="predicted"/>
<dbReference type="EMBL" id="SDAQ01000012">
    <property type="protein sequence ID" value="KAI3556504.1"/>
    <property type="molecule type" value="Genomic_DNA"/>
</dbReference>
<dbReference type="AlphaFoldDB" id="A0A9Q0B7S2"/>
<gene>
    <name evidence="1" type="ORF">CABS02_03364</name>
</gene>
<evidence type="ECO:0000313" key="1">
    <source>
        <dbReference type="EMBL" id="KAI3556504.1"/>
    </source>
</evidence>
<comment type="caution">
    <text evidence="1">The sequence shown here is derived from an EMBL/GenBank/DDBJ whole genome shotgun (WGS) entry which is preliminary data.</text>
</comment>
<evidence type="ECO:0000313" key="2">
    <source>
        <dbReference type="Proteomes" id="UP001056436"/>
    </source>
</evidence>
<dbReference type="OrthoDB" id="4846923at2759"/>
<name>A0A9Q0B7S2_9PEZI</name>
<reference evidence="1" key="1">
    <citation type="submission" date="2019-01" db="EMBL/GenBank/DDBJ databases">
        <title>Colletotrichum abscissum LGMF1257.</title>
        <authorList>
            <person name="Baroncelli R."/>
        </authorList>
    </citation>
    <scope>NUCLEOTIDE SEQUENCE</scope>
    <source>
        <strain evidence="1">Ca142</strain>
    </source>
</reference>
<sequence>MDNVSEAEELKRWLHEIRGQSSDRPYRAMHEALADDLITALYEDNSVTVEERCAPDVTLLVDIKVPGQIFHGLEEVAQYFERNPGIVSEEIIIVDRFRITTVVEFIQEPGKYIKRFKQRRLIILDINNDHKVIRIEMRPVGPKESVDPDARIPYGSPSISIDNSL</sequence>
<protein>
    <submittedName>
        <fullName evidence="1">Uncharacterized protein</fullName>
    </submittedName>
</protein>
<organism evidence="1 2">
    <name type="scientific">Colletotrichum abscissum</name>
    <dbReference type="NCBI Taxonomy" id="1671311"/>
    <lineage>
        <taxon>Eukaryota</taxon>
        <taxon>Fungi</taxon>
        <taxon>Dikarya</taxon>
        <taxon>Ascomycota</taxon>
        <taxon>Pezizomycotina</taxon>
        <taxon>Sordariomycetes</taxon>
        <taxon>Hypocreomycetidae</taxon>
        <taxon>Glomerellales</taxon>
        <taxon>Glomerellaceae</taxon>
        <taxon>Colletotrichum</taxon>
        <taxon>Colletotrichum acutatum species complex</taxon>
    </lineage>
</organism>
<accession>A0A9Q0B7S2</accession>